<dbReference type="PANTHER" id="PTHR13457">
    <property type="entry name" value="BAP28"/>
    <property type="match status" value="1"/>
</dbReference>
<reference evidence="2" key="1">
    <citation type="submission" date="2017-08" db="EMBL/GenBank/DDBJ databases">
        <authorList>
            <person name="Polle J.E."/>
            <person name="Barry K."/>
            <person name="Cushman J."/>
            <person name="Schmutz J."/>
            <person name="Tran D."/>
            <person name="Hathwaick L.T."/>
            <person name="Yim W.C."/>
            <person name="Jenkins J."/>
            <person name="Mckie-Krisberg Z.M."/>
            <person name="Prochnik S."/>
            <person name="Lindquist E."/>
            <person name="Dockter R.B."/>
            <person name="Adam C."/>
            <person name="Molina H."/>
            <person name="Bunkerborg J."/>
            <person name="Jin E."/>
            <person name="Buchheim M."/>
            <person name="Magnuson J."/>
        </authorList>
    </citation>
    <scope>NUCLEOTIDE SEQUENCE</scope>
    <source>
        <strain evidence="2">CCAP 19/18</strain>
    </source>
</reference>
<protein>
    <submittedName>
        <fullName evidence="2">Uncharacterized protein</fullName>
    </submittedName>
</protein>
<proteinExistence type="predicted"/>
<keyword evidence="3" id="KW-1185">Reference proteome</keyword>
<feature type="region of interest" description="Disordered" evidence="1">
    <location>
        <begin position="155"/>
        <end position="175"/>
    </location>
</feature>
<gene>
    <name evidence="2" type="ORF">DUNSADRAFT_16592</name>
</gene>
<dbReference type="Proteomes" id="UP000815325">
    <property type="component" value="Unassembled WGS sequence"/>
</dbReference>
<comment type="caution">
    <text evidence="2">The sequence shown here is derived from an EMBL/GenBank/DDBJ whole genome shotgun (WGS) entry which is preliminary data.</text>
</comment>
<sequence length="267" mass="27648">MDHQPDTVRPVLLLLAQVAATQPQLTTLSEKALKALLATPQLTNELAALKASHVRLSPLLRVITNSLVARLSASAPEAVDAFEAPLVELIQSEILEQVAQGLALQVLQAAAEPGIPAEVQAAFQRALRALDVRHPAAVDAAVNGALAPLRAQKAGCGKRGEHGSSSEGEEAEEGSASARQRAIFAVVQSTFGGSAAQGSTRALCGDTPLTLSAAAASPAAGVRRMVLQASAPPDQCAVLELATARQVHNRAMRKVIHATSMPVLCAR</sequence>
<organism evidence="2 3">
    <name type="scientific">Dunaliella salina</name>
    <name type="common">Green alga</name>
    <name type="synonym">Protococcus salinus</name>
    <dbReference type="NCBI Taxonomy" id="3046"/>
    <lineage>
        <taxon>Eukaryota</taxon>
        <taxon>Viridiplantae</taxon>
        <taxon>Chlorophyta</taxon>
        <taxon>core chlorophytes</taxon>
        <taxon>Chlorophyceae</taxon>
        <taxon>CS clade</taxon>
        <taxon>Chlamydomonadales</taxon>
        <taxon>Dunaliellaceae</taxon>
        <taxon>Dunaliella</taxon>
    </lineage>
</organism>
<dbReference type="EMBL" id="MU069512">
    <property type="protein sequence ID" value="KAF5840501.1"/>
    <property type="molecule type" value="Genomic_DNA"/>
</dbReference>
<evidence type="ECO:0000313" key="3">
    <source>
        <dbReference type="Proteomes" id="UP000815325"/>
    </source>
</evidence>
<dbReference type="PANTHER" id="PTHR13457:SF1">
    <property type="entry name" value="HEAT REPEAT-CONTAINING PROTEIN 1"/>
    <property type="match status" value="1"/>
</dbReference>
<evidence type="ECO:0000256" key="1">
    <source>
        <dbReference type="SAM" id="MobiDB-lite"/>
    </source>
</evidence>
<evidence type="ECO:0000313" key="2">
    <source>
        <dbReference type="EMBL" id="KAF5840501.1"/>
    </source>
</evidence>
<name>A0ABQ7H0X7_DUNSA</name>
<accession>A0ABQ7H0X7</accession>
<dbReference type="InterPro" id="IPR040191">
    <property type="entry name" value="UTP10"/>
</dbReference>